<accession>A0A2S8SVQ1</accession>
<keyword evidence="2 6" id="KW-0805">Transcription regulation</keyword>
<dbReference type="InterPro" id="IPR013249">
    <property type="entry name" value="RNA_pol_sigma70_r4_t2"/>
</dbReference>
<dbReference type="CDD" id="cd06171">
    <property type="entry name" value="Sigma70_r4"/>
    <property type="match status" value="1"/>
</dbReference>
<protein>
    <recommendedName>
        <fullName evidence="6">RNA polymerase sigma factor</fullName>
    </recommendedName>
</protein>
<dbReference type="InterPro" id="IPR007627">
    <property type="entry name" value="RNA_pol_sigma70_r2"/>
</dbReference>
<dbReference type="InterPro" id="IPR013324">
    <property type="entry name" value="RNA_pol_sigma_r3/r4-like"/>
</dbReference>
<proteinExistence type="inferred from homology"/>
<dbReference type="Proteomes" id="UP000237684">
    <property type="component" value="Unassembled WGS sequence"/>
</dbReference>
<dbReference type="InParanoid" id="A0A2S8SVQ1"/>
<dbReference type="EMBL" id="NIGF01000003">
    <property type="protein sequence ID" value="PQV64862.1"/>
    <property type="molecule type" value="Genomic_DNA"/>
</dbReference>
<feature type="region of interest" description="Disordered" evidence="7">
    <location>
        <begin position="109"/>
        <end position="130"/>
    </location>
</feature>
<keyword evidence="3 6" id="KW-0731">Sigma factor</keyword>
<comment type="caution">
    <text evidence="10">The sequence shown here is derived from an EMBL/GenBank/DDBJ whole genome shotgun (WGS) entry which is preliminary data.</text>
</comment>
<reference evidence="10 11" key="1">
    <citation type="journal article" date="2018" name="Syst. Appl. Microbiol.">
        <title>Abditibacterium utsteinense sp. nov., the first cultivated member of candidate phylum FBP, isolated from ice-free Antarctic soil samples.</title>
        <authorList>
            <person name="Tahon G."/>
            <person name="Tytgat B."/>
            <person name="Lebbe L."/>
            <person name="Carlier A."/>
            <person name="Willems A."/>
        </authorList>
    </citation>
    <scope>NUCLEOTIDE SEQUENCE [LARGE SCALE GENOMIC DNA]</scope>
    <source>
        <strain evidence="10 11">LMG 29911</strain>
    </source>
</reference>
<organism evidence="10 11">
    <name type="scientific">Abditibacterium utsteinense</name>
    <dbReference type="NCBI Taxonomy" id="1960156"/>
    <lineage>
        <taxon>Bacteria</taxon>
        <taxon>Pseudomonadati</taxon>
        <taxon>Abditibacteriota</taxon>
        <taxon>Abditibacteriia</taxon>
        <taxon>Abditibacteriales</taxon>
        <taxon>Abditibacteriaceae</taxon>
        <taxon>Abditibacterium</taxon>
    </lineage>
</organism>
<dbReference type="OrthoDB" id="9784984at2"/>
<evidence type="ECO:0000256" key="5">
    <source>
        <dbReference type="ARBA" id="ARBA00023163"/>
    </source>
</evidence>
<feature type="domain" description="RNA polymerase sigma factor 70 region 4 type 2" evidence="9">
    <location>
        <begin position="149"/>
        <end position="200"/>
    </location>
</feature>
<dbReference type="PROSITE" id="PS01063">
    <property type="entry name" value="SIGMA70_ECF"/>
    <property type="match status" value="1"/>
</dbReference>
<comment type="similarity">
    <text evidence="1 6">Belongs to the sigma-70 factor family. ECF subfamily.</text>
</comment>
<dbReference type="GO" id="GO:0006352">
    <property type="term" value="P:DNA-templated transcription initiation"/>
    <property type="evidence" value="ECO:0007669"/>
    <property type="project" value="InterPro"/>
</dbReference>
<evidence type="ECO:0000313" key="11">
    <source>
        <dbReference type="Proteomes" id="UP000237684"/>
    </source>
</evidence>
<dbReference type="Pfam" id="PF04542">
    <property type="entry name" value="Sigma70_r2"/>
    <property type="match status" value="1"/>
</dbReference>
<dbReference type="Gene3D" id="1.10.1740.10">
    <property type="match status" value="1"/>
</dbReference>
<dbReference type="GO" id="GO:0016987">
    <property type="term" value="F:sigma factor activity"/>
    <property type="evidence" value="ECO:0007669"/>
    <property type="project" value="UniProtKB-KW"/>
</dbReference>
<keyword evidence="4 6" id="KW-0238">DNA-binding</keyword>
<dbReference type="InterPro" id="IPR000838">
    <property type="entry name" value="RNA_pol_sigma70_ECF_CS"/>
</dbReference>
<dbReference type="GO" id="GO:0003677">
    <property type="term" value="F:DNA binding"/>
    <property type="evidence" value="ECO:0007669"/>
    <property type="project" value="UniProtKB-KW"/>
</dbReference>
<dbReference type="InterPro" id="IPR014284">
    <property type="entry name" value="RNA_pol_sigma-70_dom"/>
</dbReference>
<evidence type="ECO:0000256" key="6">
    <source>
        <dbReference type="RuleBase" id="RU000716"/>
    </source>
</evidence>
<dbReference type="SUPFAM" id="SSF88659">
    <property type="entry name" value="Sigma3 and sigma4 domains of RNA polymerase sigma factors"/>
    <property type="match status" value="1"/>
</dbReference>
<dbReference type="InterPro" id="IPR036388">
    <property type="entry name" value="WH-like_DNA-bd_sf"/>
</dbReference>
<dbReference type="SUPFAM" id="SSF88946">
    <property type="entry name" value="Sigma2 domain of RNA polymerase sigma factors"/>
    <property type="match status" value="1"/>
</dbReference>
<dbReference type="AlphaFoldDB" id="A0A2S8SVQ1"/>
<feature type="domain" description="RNA polymerase sigma-70 region 2" evidence="8">
    <location>
        <begin position="39"/>
        <end position="108"/>
    </location>
</feature>
<evidence type="ECO:0000256" key="2">
    <source>
        <dbReference type="ARBA" id="ARBA00023015"/>
    </source>
</evidence>
<gene>
    <name evidence="10" type="ORF">B1R32_103129</name>
</gene>
<keyword evidence="11" id="KW-1185">Reference proteome</keyword>
<sequence>MTFSSAMAYPNVWSSEELESDSYLVERTLDGDVAGYEKLVTRYQNKIMGYVGRMTNGDREEAEDITQEAFIKAYRNLDSFRGQASFSTWLYKIATNLCIDRARTRKRRPQQAYSLDEPFDKEENSGGREIADLRFEPSKGVERDELRTLVRQTVSEMPEKQRQVLIMCDLQGMAYENIAEVLDIPLGTVKSRIFHARADLARRLKPYMSGVK</sequence>
<name>A0A2S8SVQ1_9BACT</name>
<evidence type="ECO:0000256" key="7">
    <source>
        <dbReference type="SAM" id="MobiDB-lite"/>
    </source>
</evidence>
<dbReference type="PANTHER" id="PTHR43133:SF51">
    <property type="entry name" value="RNA POLYMERASE SIGMA FACTOR"/>
    <property type="match status" value="1"/>
</dbReference>
<evidence type="ECO:0000313" key="10">
    <source>
        <dbReference type="EMBL" id="PQV64862.1"/>
    </source>
</evidence>
<dbReference type="PANTHER" id="PTHR43133">
    <property type="entry name" value="RNA POLYMERASE ECF-TYPE SIGMA FACTO"/>
    <property type="match status" value="1"/>
</dbReference>
<keyword evidence="5 6" id="KW-0804">Transcription</keyword>
<evidence type="ECO:0000256" key="3">
    <source>
        <dbReference type="ARBA" id="ARBA00023082"/>
    </source>
</evidence>
<dbReference type="Gene3D" id="1.10.10.10">
    <property type="entry name" value="Winged helix-like DNA-binding domain superfamily/Winged helix DNA-binding domain"/>
    <property type="match status" value="1"/>
</dbReference>
<evidence type="ECO:0000256" key="1">
    <source>
        <dbReference type="ARBA" id="ARBA00010641"/>
    </source>
</evidence>
<dbReference type="RefSeq" id="WP_105482739.1">
    <property type="nucleotide sequence ID" value="NZ_NIGF01000003.1"/>
</dbReference>
<evidence type="ECO:0000259" key="9">
    <source>
        <dbReference type="Pfam" id="PF08281"/>
    </source>
</evidence>
<feature type="compositionally biased region" description="Basic and acidic residues" evidence="7">
    <location>
        <begin position="121"/>
        <end position="130"/>
    </location>
</feature>
<evidence type="ECO:0000256" key="4">
    <source>
        <dbReference type="ARBA" id="ARBA00023125"/>
    </source>
</evidence>
<dbReference type="InterPro" id="IPR013325">
    <property type="entry name" value="RNA_pol_sigma_r2"/>
</dbReference>
<dbReference type="InterPro" id="IPR039425">
    <property type="entry name" value="RNA_pol_sigma-70-like"/>
</dbReference>
<dbReference type="NCBIfam" id="TIGR02937">
    <property type="entry name" value="sigma70-ECF"/>
    <property type="match status" value="1"/>
</dbReference>
<evidence type="ECO:0000259" key="8">
    <source>
        <dbReference type="Pfam" id="PF04542"/>
    </source>
</evidence>
<dbReference type="Pfam" id="PF08281">
    <property type="entry name" value="Sigma70_r4_2"/>
    <property type="match status" value="1"/>
</dbReference>